<keyword evidence="11" id="KW-1185">Reference proteome</keyword>
<evidence type="ECO:0000256" key="6">
    <source>
        <dbReference type="ARBA" id="ARBA00023239"/>
    </source>
</evidence>
<feature type="compositionally biased region" description="Polar residues" evidence="9">
    <location>
        <begin position="45"/>
        <end position="58"/>
    </location>
</feature>
<dbReference type="EMBL" id="CVRI01000010">
    <property type="protein sequence ID" value="CRK88836.1"/>
    <property type="molecule type" value="Genomic_DNA"/>
</dbReference>
<keyword evidence="4" id="KW-0210">Decarboxylase</keyword>
<keyword evidence="5 7" id="KW-0663">Pyridoxal phosphate</keyword>
<dbReference type="STRING" id="568069.A0A1J1HN78"/>
<sequence length="549" mass="62669">MPVYEIKEHKQQQPSQIAEKIFDDHGSGSSSGVSEDEDTTPVVKRNTNQNQNQKSSDASAERFISLPNRSHEEFLRKMFDNVLNKAIFEGTKRENKVLEWVDPKVLEERFDMSLKDEPDTDDELLKLADETIKYSVKTGHPYFVNQLFSCVDPYGFAGQVITDALNPSVYTYEVSPCFILMEEIVLKEMRKIVGYSNGHGDGIFCPGGSTANGYAISCARYHVCPDIKTKGLQCLPRLVLFTSADAHYSIKKLASFMGIGTDNVYLIETDNLGKMDMKHLESEIIRAKSEGALPFMVSATAGTTVLGAFDPLEKVAELCEKYKMWMHVDAAWGGGALMSQKYKKLLKGIERSDSVTWNPHKMLAVPQQCSTFLCRHEGILSACHSSNAAYLFQKDKFYDTKYDTGDKHIQCGRRADVYKFWYMWRAKGTKGFEKHVDSIFDRAEYFTTLVKSREGFELVSEPECTNVCFWYIPSKLRALPRDDARFTQELHKIAPKIKERMMKEGSMMITYQPLNTKPNFFRLVLQDSSLNHNDMMHFIDTIERYGEEL</sequence>
<dbReference type="InterPro" id="IPR002129">
    <property type="entry name" value="PyrdxlP-dep_de-COase"/>
</dbReference>
<evidence type="ECO:0000256" key="5">
    <source>
        <dbReference type="ARBA" id="ARBA00022898"/>
    </source>
</evidence>
<evidence type="ECO:0000256" key="4">
    <source>
        <dbReference type="ARBA" id="ARBA00022793"/>
    </source>
</evidence>
<gene>
    <name evidence="10" type="ORF">CLUMA_CG002538</name>
</gene>
<evidence type="ECO:0000313" key="10">
    <source>
        <dbReference type="EMBL" id="CRK88836.1"/>
    </source>
</evidence>
<feature type="compositionally biased region" description="Basic and acidic residues" evidence="9">
    <location>
        <begin position="1"/>
        <end position="11"/>
    </location>
</feature>
<keyword evidence="6 8" id="KW-0456">Lyase</keyword>
<comment type="similarity">
    <text evidence="2 8">Belongs to the group II decarboxylase family.</text>
</comment>
<comment type="subunit">
    <text evidence="3">Homodimer.</text>
</comment>
<dbReference type="SUPFAM" id="SSF53383">
    <property type="entry name" value="PLP-dependent transferases"/>
    <property type="match status" value="1"/>
</dbReference>
<dbReference type="FunFam" id="3.40.640.10:FF:000016">
    <property type="entry name" value="Glutamate decarboxylase like 1"/>
    <property type="match status" value="1"/>
</dbReference>
<evidence type="ECO:0000256" key="1">
    <source>
        <dbReference type="ARBA" id="ARBA00001933"/>
    </source>
</evidence>
<dbReference type="InterPro" id="IPR015421">
    <property type="entry name" value="PyrdxlP-dep_Trfase_major"/>
</dbReference>
<dbReference type="PANTHER" id="PTHR45677:SF12">
    <property type="entry name" value="BLACK, ISOFORM A"/>
    <property type="match status" value="1"/>
</dbReference>
<dbReference type="GO" id="GO:0030170">
    <property type="term" value="F:pyridoxal phosphate binding"/>
    <property type="evidence" value="ECO:0007669"/>
    <property type="project" value="InterPro"/>
</dbReference>
<dbReference type="AlphaFoldDB" id="A0A1J1HN78"/>
<protein>
    <submittedName>
        <fullName evidence="10">CLUMA_CG002538, isoform A</fullName>
    </submittedName>
</protein>
<evidence type="ECO:0000256" key="9">
    <source>
        <dbReference type="SAM" id="MobiDB-lite"/>
    </source>
</evidence>
<dbReference type="CDD" id="cd06450">
    <property type="entry name" value="DOPA_deC_like"/>
    <property type="match status" value="1"/>
</dbReference>
<dbReference type="Gene3D" id="3.90.1150.170">
    <property type="match status" value="1"/>
</dbReference>
<reference evidence="10 11" key="1">
    <citation type="submission" date="2015-04" db="EMBL/GenBank/DDBJ databases">
        <authorList>
            <person name="Syromyatnikov M.Y."/>
            <person name="Popov V.N."/>
        </authorList>
    </citation>
    <scope>NUCLEOTIDE SEQUENCE [LARGE SCALE GENOMIC DNA]</scope>
</reference>
<dbReference type="InterPro" id="IPR015424">
    <property type="entry name" value="PyrdxlP-dep_Trfase"/>
</dbReference>
<feature type="region of interest" description="Disordered" evidence="9">
    <location>
        <begin position="1"/>
        <end position="61"/>
    </location>
</feature>
<dbReference type="Pfam" id="PF00282">
    <property type="entry name" value="Pyridoxal_deC"/>
    <property type="match status" value="1"/>
</dbReference>
<evidence type="ECO:0000256" key="8">
    <source>
        <dbReference type="RuleBase" id="RU000382"/>
    </source>
</evidence>
<dbReference type="GO" id="GO:0016831">
    <property type="term" value="F:carboxy-lyase activity"/>
    <property type="evidence" value="ECO:0007669"/>
    <property type="project" value="UniProtKB-KW"/>
</dbReference>
<dbReference type="Gene3D" id="3.40.640.10">
    <property type="entry name" value="Type I PLP-dependent aspartate aminotransferase-like (Major domain)"/>
    <property type="match status" value="1"/>
</dbReference>
<proteinExistence type="inferred from homology"/>
<feature type="modified residue" description="N6-(pyridoxal phosphate)lysine" evidence="7">
    <location>
        <position position="361"/>
    </location>
</feature>
<dbReference type="PANTHER" id="PTHR45677">
    <property type="entry name" value="GLUTAMATE DECARBOXYLASE-RELATED"/>
    <property type="match status" value="1"/>
</dbReference>
<organism evidence="10 11">
    <name type="scientific">Clunio marinus</name>
    <dbReference type="NCBI Taxonomy" id="568069"/>
    <lineage>
        <taxon>Eukaryota</taxon>
        <taxon>Metazoa</taxon>
        <taxon>Ecdysozoa</taxon>
        <taxon>Arthropoda</taxon>
        <taxon>Hexapoda</taxon>
        <taxon>Insecta</taxon>
        <taxon>Pterygota</taxon>
        <taxon>Neoptera</taxon>
        <taxon>Endopterygota</taxon>
        <taxon>Diptera</taxon>
        <taxon>Nematocera</taxon>
        <taxon>Chironomoidea</taxon>
        <taxon>Chironomidae</taxon>
        <taxon>Clunio</taxon>
    </lineage>
</organism>
<evidence type="ECO:0000256" key="7">
    <source>
        <dbReference type="PIRSR" id="PIRSR602129-50"/>
    </source>
</evidence>
<comment type="cofactor">
    <cofactor evidence="1 7 8">
        <name>pyridoxal 5'-phosphate</name>
        <dbReference type="ChEBI" id="CHEBI:597326"/>
    </cofactor>
</comment>
<dbReference type="Proteomes" id="UP000183832">
    <property type="component" value="Unassembled WGS sequence"/>
</dbReference>
<dbReference type="OrthoDB" id="392571at2759"/>
<name>A0A1J1HN78_9DIPT</name>
<dbReference type="GO" id="GO:0019752">
    <property type="term" value="P:carboxylic acid metabolic process"/>
    <property type="evidence" value="ECO:0007669"/>
    <property type="project" value="InterPro"/>
</dbReference>
<accession>A0A1J1HN78</accession>
<evidence type="ECO:0000256" key="2">
    <source>
        <dbReference type="ARBA" id="ARBA00009533"/>
    </source>
</evidence>
<evidence type="ECO:0000313" key="11">
    <source>
        <dbReference type="Proteomes" id="UP000183832"/>
    </source>
</evidence>
<dbReference type="GO" id="GO:0005737">
    <property type="term" value="C:cytoplasm"/>
    <property type="evidence" value="ECO:0007669"/>
    <property type="project" value="TreeGrafter"/>
</dbReference>
<evidence type="ECO:0000256" key="3">
    <source>
        <dbReference type="ARBA" id="ARBA00011738"/>
    </source>
</evidence>